<comment type="caution">
    <text evidence="11">The sequence shown here is derived from an EMBL/GenBank/DDBJ whole genome shotgun (WGS) entry which is preliminary data.</text>
</comment>
<reference evidence="11 12" key="1">
    <citation type="submission" date="2019-03" db="EMBL/GenBank/DDBJ databases">
        <title>Genomic Encyclopedia of Type Strains, Phase IV (KMG-IV): sequencing the most valuable type-strain genomes for metagenomic binning, comparative biology and taxonomic classification.</title>
        <authorList>
            <person name="Goeker M."/>
        </authorList>
    </citation>
    <scope>NUCLEOTIDE SEQUENCE [LARGE SCALE GENOMIC DNA]</scope>
    <source>
        <strain evidence="11 12">DSM 2132</strain>
    </source>
</reference>
<accession>A0A4R2PGN6</accession>
<evidence type="ECO:0000256" key="6">
    <source>
        <dbReference type="SAM" id="MobiDB-lite"/>
    </source>
</evidence>
<dbReference type="RefSeq" id="WP_132708465.1">
    <property type="nucleotide sequence ID" value="NZ_JACIGF010000005.1"/>
</dbReference>
<dbReference type="InterPro" id="IPR058624">
    <property type="entry name" value="MdtA-like_HH"/>
</dbReference>
<keyword evidence="4 7" id="KW-1133">Transmembrane helix</keyword>
<evidence type="ECO:0000259" key="8">
    <source>
        <dbReference type="Pfam" id="PF25876"/>
    </source>
</evidence>
<feature type="region of interest" description="Disordered" evidence="6">
    <location>
        <begin position="288"/>
        <end position="348"/>
    </location>
</feature>
<dbReference type="PANTHER" id="PTHR30367">
    <property type="entry name" value="P-HYDROXYBENZOIC ACID EFFLUX PUMP SUBUNIT AAEA-RELATED"/>
    <property type="match status" value="1"/>
</dbReference>
<sequence length="348" mass="37255">MRFYSVIKGLITALAVAAAAACVWLLWQYYEYAPRTPDGRVRADVVQVAPDVSGLVTQVFVHENQIVAPGEPLFEIDAERFAIARDLARATLAARQAALAHARRVHTRNQGLGELVSDEVLEESRTRVDELTALVAQDRADVDLAQLNLDRTRVVSTVHGKVTNFALQPGQYARAGQPVFALVDMTSFRVEGYFEETKLRRIQVGDPARITLMGQTGVIEGHVQGIAGGIEDSERRTGGSLLADVKPTFNWVRLAQRIPVRIALDTVPDHISLVIGQTASVAIDHQNRPADAAPTSAPGTAGTTGTGGASGADRPRQGDRPSPDSGPNSGLESGADADTDAAWKDARA</sequence>
<evidence type="ECO:0000256" key="3">
    <source>
        <dbReference type="ARBA" id="ARBA00022692"/>
    </source>
</evidence>
<organism evidence="11 12">
    <name type="scientific">Rhodothalassium salexigens DSM 2132</name>
    <dbReference type="NCBI Taxonomy" id="1188247"/>
    <lineage>
        <taxon>Bacteria</taxon>
        <taxon>Pseudomonadati</taxon>
        <taxon>Pseudomonadota</taxon>
        <taxon>Alphaproteobacteria</taxon>
        <taxon>Rhodothalassiales</taxon>
        <taxon>Rhodothalassiaceae</taxon>
        <taxon>Rhodothalassium</taxon>
    </lineage>
</organism>
<dbReference type="Pfam" id="PF25963">
    <property type="entry name" value="Beta-barrel_AAEA"/>
    <property type="match status" value="1"/>
</dbReference>
<evidence type="ECO:0000256" key="5">
    <source>
        <dbReference type="ARBA" id="ARBA00023136"/>
    </source>
</evidence>
<keyword evidence="3 7" id="KW-0812">Transmembrane</keyword>
<dbReference type="Pfam" id="PF25876">
    <property type="entry name" value="HH_MFP_RND"/>
    <property type="match status" value="1"/>
</dbReference>
<evidence type="ECO:0000256" key="4">
    <source>
        <dbReference type="ARBA" id="ARBA00022989"/>
    </source>
</evidence>
<feature type="compositionally biased region" description="Low complexity" evidence="6">
    <location>
        <begin position="292"/>
        <end position="301"/>
    </location>
</feature>
<dbReference type="Gene3D" id="2.40.50.100">
    <property type="match status" value="1"/>
</dbReference>
<comment type="similarity">
    <text evidence="2">Belongs to the membrane fusion protein (MFP) (TC 8.A.1) family.</text>
</comment>
<evidence type="ECO:0000256" key="7">
    <source>
        <dbReference type="SAM" id="Phobius"/>
    </source>
</evidence>
<protein>
    <submittedName>
        <fullName evidence="11">RND family efflux transporter MFP subunit</fullName>
    </submittedName>
</protein>
<dbReference type="SUPFAM" id="SSF111369">
    <property type="entry name" value="HlyD-like secretion proteins"/>
    <property type="match status" value="1"/>
</dbReference>
<name>A0A4R2PGN6_RHOSA</name>
<dbReference type="Proteomes" id="UP000295399">
    <property type="component" value="Unassembled WGS sequence"/>
</dbReference>
<evidence type="ECO:0000313" key="12">
    <source>
        <dbReference type="Proteomes" id="UP000295399"/>
    </source>
</evidence>
<dbReference type="AlphaFoldDB" id="A0A4R2PGN6"/>
<feature type="transmembrane region" description="Helical" evidence="7">
    <location>
        <begin position="7"/>
        <end position="27"/>
    </location>
</feature>
<keyword evidence="5 7" id="KW-0472">Membrane</keyword>
<evidence type="ECO:0000256" key="2">
    <source>
        <dbReference type="ARBA" id="ARBA00009477"/>
    </source>
</evidence>
<dbReference type="NCBIfam" id="TIGR01730">
    <property type="entry name" value="RND_mfp"/>
    <property type="match status" value="1"/>
</dbReference>
<evidence type="ECO:0000313" key="11">
    <source>
        <dbReference type="EMBL" id="TCP34539.1"/>
    </source>
</evidence>
<dbReference type="InterPro" id="IPR058625">
    <property type="entry name" value="MdtA-like_BSH"/>
</dbReference>
<dbReference type="InterPro" id="IPR050393">
    <property type="entry name" value="MFP_Efflux_Pump"/>
</dbReference>
<evidence type="ECO:0000259" key="9">
    <source>
        <dbReference type="Pfam" id="PF25917"/>
    </source>
</evidence>
<feature type="domain" description="Multidrug resistance protein MdtA-like barrel-sandwich hybrid" evidence="9">
    <location>
        <begin position="45"/>
        <end position="184"/>
    </location>
</feature>
<dbReference type="EMBL" id="SLXO01000005">
    <property type="protein sequence ID" value="TCP34539.1"/>
    <property type="molecule type" value="Genomic_DNA"/>
</dbReference>
<dbReference type="InterPro" id="IPR058634">
    <property type="entry name" value="AaeA-lik-b-barrel"/>
</dbReference>
<dbReference type="InParanoid" id="A0A4R2PGN6"/>
<evidence type="ECO:0000259" key="10">
    <source>
        <dbReference type="Pfam" id="PF25963"/>
    </source>
</evidence>
<dbReference type="Pfam" id="PF25917">
    <property type="entry name" value="BSH_RND"/>
    <property type="match status" value="1"/>
</dbReference>
<keyword evidence="12" id="KW-1185">Reference proteome</keyword>
<dbReference type="GO" id="GO:0022857">
    <property type="term" value="F:transmembrane transporter activity"/>
    <property type="evidence" value="ECO:0007669"/>
    <property type="project" value="InterPro"/>
</dbReference>
<dbReference type="OrthoDB" id="9811754at2"/>
<gene>
    <name evidence="11" type="ORF">EV659_105167</name>
</gene>
<evidence type="ECO:0000256" key="1">
    <source>
        <dbReference type="ARBA" id="ARBA00004167"/>
    </source>
</evidence>
<comment type="subcellular location">
    <subcellularLocation>
        <location evidence="1">Membrane</location>
        <topology evidence="1">Single-pass membrane protein</topology>
    </subcellularLocation>
</comment>
<dbReference type="GO" id="GO:0016020">
    <property type="term" value="C:membrane"/>
    <property type="evidence" value="ECO:0007669"/>
    <property type="project" value="InterPro"/>
</dbReference>
<proteinExistence type="inferred from homology"/>
<feature type="domain" description="p-hydroxybenzoic acid efflux pump subunit AaeA-like beta-barrel" evidence="10">
    <location>
        <begin position="187"/>
        <end position="283"/>
    </location>
</feature>
<dbReference type="Gene3D" id="2.40.30.170">
    <property type="match status" value="1"/>
</dbReference>
<feature type="domain" description="Multidrug resistance protein MdtA-like alpha-helical hairpin" evidence="8">
    <location>
        <begin position="88"/>
        <end position="152"/>
    </location>
</feature>
<dbReference type="PROSITE" id="PS51257">
    <property type="entry name" value="PROKAR_LIPOPROTEIN"/>
    <property type="match status" value="1"/>
</dbReference>
<dbReference type="PANTHER" id="PTHR30367:SF12">
    <property type="entry name" value="P-HYDROXYBENZOIC ACID EFFLUX PUMP SUBUNIT AAEA"/>
    <property type="match status" value="1"/>
</dbReference>
<feature type="compositionally biased region" description="Basic and acidic residues" evidence="6">
    <location>
        <begin position="313"/>
        <end position="322"/>
    </location>
</feature>
<dbReference type="FunCoup" id="A0A4R2PGN6">
    <property type="interactions" value="68"/>
</dbReference>
<dbReference type="InterPro" id="IPR006143">
    <property type="entry name" value="RND_pump_MFP"/>
</dbReference>